<dbReference type="CDD" id="cd03042">
    <property type="entry name" value="GST_N_Zeta"/>
    <property type="match status" value="1"/>
</dbReference>
<evidence type="ECO:0000313" key="4">
    <source>
        <dbReference type="EMBL" id="MTW15732.1"/>
    </source>
</evidence>
<comment type="similarity">
    <text evidence="1">Belongs to the GST superfamily. Zeta family.</text>
</comment>
<accession>A0A327KBD5</accession>
<dbReference type="EC" id="5.2.1.2" evidence="4"/>
<dbReference type="InterPro" id="IPR034333">
    <property type="entry name" value="GST_Zeta_N"/>
</dbReference>
<feature type="domain" description="GST C-terminal" evidence="3">
    <location>
        <begin position="89"/>
        <end position="212"/>
    </location>
</feature>
<dbReference type="InterPro" id="IPR005955">
    <property type="entry name" value="GST_Zeta"/>
</dbReference>
<evidence type="ECO:0000313" key="5">
    <source>
        <dbReference type="EMBL" id="VCU10573.1"/>
    </source>
</evidence>
<organism evidence="4 7">
    <name type="scientific">Rhodoplanes serenus</name>
    <dbReference type="NCBI Taxonomy" id="200615"/>
    <lineage>
        <taxon>Bacteria</taxon>
        <taxon>Pseudomonadati</taxon>
        <taxon>Pseudomonadota</taxon>
        <taxon>Alphaproteobacteria</taxon>
        <taxon>Hyphomicrobiales</taxon>
        <taxon>Nitrobacteraceae</taxon>
        <taxon>Rhodoplanes</taxon>
    </lineage>
</organism>
<keyword evidence="6" id="KW-1185">Reference proteome</keyword>
<evidence type="ECO:0000313" key="6">
    <source>
        <dbReference type="Proteomes" id="UP000289200"/>
    </source>
</evidence>
<dbReference type="GO" id="GO:0006559">
    <property type="term" value="P:L-phenylalanine catabolic process"/>
    <property type="evidence" value="ECO:0007669"/>
    <property type="project" value="TreeGrafter"/>
</dbReference>
<dbReference type="Proteomes" id="UP000289200">
    <property type="component" value="Unassembled WGS sequence"/>
</dbReference>
<evidence type="ECO:0000259" key="3">
    <source>
        <dbReference type="PROSITE" id="PS50405"/>
    </source>
</evidence>
<dbReference type="GO" id="GO:0006749">
    <property type="term" value="P:glutathione metabolic process"/>
    <property type="evidence" value="ECO:0007669"/>
    <property type="project" value="TreeGrafter"/>
</dbReference>
<dbReference type="SFLD" id="SFLDS00019">
    <property type="entry name" value="Glutathione_Transferase_(cytos"/>
    <property type="match status" value="1"/>
</dbReference>
<evidence type="ECO:0000259" key="2">
    <source>
        <dbReference type="PROSITE" id="PS50404"/>
    </source>
</evidence>
<dbReference type="PROSITE" id="PS50405">
    <property type="entry name" value="GST_CTER"/>
    <property type="match status" value="1"/>
</dbReference>
<dbReference type="InterPro" id="IPR036249">
    <property type="entry name" value="Thioredoxin-like_sf"/>
</dbReference>
<dbReference type="InterPro" id="IPR010987">
    <property type="entry name" value="Glutathione-S-Trfase_C-like"/>
</dbReference>
<feature type="domain" description="GST N-terminal" evidence="2">
    <location>
        <begin position="1"/>
        <end position="84"/>
    </location>
</feature>
<name>A0A327KBD5_9BRAD</name>
<dbReference type="AlphaFoldDB" id="A0A327KBD5"/>
<dbReference type="Proteomes" id="UP000438991">
    <property type="component" value="Unassembled WGS sequence"/>
</dbReference>
<dbReference type="RefSeq" id="WP_111384276.1">
    <property type="nucleotide sequence ID" value="NZ_NPEW01000032.1"/>
</dbReference>
<dbReference type="OrthoDB" id="509852at2"/>
<dbReference type="EMBL" id="WNKV01000003">
    <property type="protein sequence ID" value="MTW15732.1"/>
    <property type="molecule type" value="Genomic_DNA"/>
</dbReference>
<protein>
    <submittedName>
        <fullName evidence="4">Maleylacetoacetate isomerase</fullName>
        <ecNumber evidence="4">5.2.1.2</ecNumber>
    </submittedName>
    <submittedName>
        <fullName evidence="5">Maleylpyruvate isomerase</fullName>
    </submittedName>
</protein>
<reference evidence="6" key="2">
    <citation type="submission" date="2018-10" db="EMBL/GenBank/DDBJ databases">
        <authorList>
            <person name="Peiro R."/>
            <person name="Begona"/>
            <person name="Cbmso G."/>
            <person name="Lopez M."/>
            <person name="Gonzalez S."/>
            <person name="Sacristan E."/>
            <person name="Castillo E."/>
        </authorList>
    </citation>
    <scope>NUCLEOTIDE SEQUENCE [LARGE SCALE GENOMIC DNA]</scope>
</reference>
<dbReference type="GO" id="GO:0005737">
    <property type="term" value="C:cytoplasm"/>
    <property type="evidence" value="ECO:0007669"/>
    <property type="project" value="InterPro"/>
</dbReference>
<dbReference type="Gene3D" id="3.40.30.10">
    <property type="entry name" value="Glutaredoxin"/>
    <property type="match status" value="1"/>
</dbReference>
<dbReference type="PANTHER" id="PTHR42673:SF4">
    <property type="entry name" value="MALEYLACETOACETATE ISOMERASE"/>
    <property type="match status" value="1"/>
</dbReference>
<reference evidence="5" key="1">
    <citation type="submission" date="2018-10" db="EMBL/GenBank/DDBJ databases">
        <authorList>
            <person name="Peiro R."/>
            <person name="Begona"/>
            <person name="Cbmso G."/>
            <person name="Lopez M."/>
            <person name="Gonzalez S."/>
            <person name="Sacristan E."/>
            <person name="Castillo E."/>
        </authorList>
    </citation>
    <scope>NUCLEOTIDE SEQUENCE</scope>
    <source>
        <strain evidence="5">Rhod_genome</strain>
    </source>
</reference>
<dbReference type="SUPFAM" id="SSF47616">
    <property type="entry name" value="GST C-terminal domain-like"/>
    <property type="match status" value="1"/>
</dbReference>
<dbReference type="NCBIfam" id="TIGR01262">
    <property type="entry name" value="maiA"/>
    <property type="match status" value="1"/>
</dbReference>
<reference evidence="4 7" key="3">
    <citation type="submission" date="2019-11" db="EMBL/GenBank/DDBJ databases">
        <title>Whole-genome sequence of Rhodoplanes serenus DSM 18633, type strain.</title>
        <authorList>
            <person name="Kyndt J.A."/>
            <person name="Meyer T.E."/>
        </authorList>
    </citation>
    <scope>NUCLEOTIDE SEQUENCE [LARGE SCALE GENOMIC DNA]</scope>
    <source>
        <strain evidence="4 7">DSM 18633</strain>
    </source>
</reference>
<dbReference type="GO" id="GO:0016034">
    <property type="term" value="F:maleylacetoacetate isomerase activity"/>
    <property type="evidence" value="ECO:0007669"/>
    <property type="project" value="UniProtKB-EC"/>
</dbReference>
<dbReference type="SUPFAM" id="SSF52833">
    <property type="entry name" value="Thioredoxin-like"/>
    <property type="match status" value="1"/>
</dbReference>
<dbReference type="Pfam" id="PF13410">
    <property type="entry name" value="GST_C_2"/>
    <property type="match status" value="1"/>
</dbReference>
<comment type="caution">
    <text evidence="4">The sequence shown here is derived from an EMBL/GenBank/DDBJ whole genome shotgun (WGS) entry which is preliminary data.</text>
</comment>
<dbReference type="InterPro" id="IPR036282">
    <property type="entry name" value="Glutathione-S-Trfase_C_sf"/>
</dbReference>
<keyword evidence="4" id="KW-0413">Isomerase</keyword>
<dbReference type="EMBL" id="UWOC01000173">
    <property type="protein sequence ID" value="VCU10573.1"/>
    <property type="molecule type" value="Genomic_DNA"/>
</dbReference>
<dbReference type="Gene3D" id="1.20.1050.10">
    <property type="match status" value="1"/>
</dbReference>
<dbReference type="Pfam" id="PF13417">
    <property type="entry name" value="GST_N_3"/>
    <property type="match status" value="1"/>
</dbReference>
<evidence type="ECO:0000313" key="7">
    <source>
        <dbReference type="Proteomes" id="UP000438991"/>
    </source>
</evidence>
<gene>
    <name evidence="4" type="primary">maiA</name>
    <name evidence="5" type="synonym">nagL_1</name>
    <name evidence="4" type="ORF">GJ689_05875</name>
    <name evidence="5" type="ORF">RHODGE_RHODGE_03774</name>
</gene>
<dbReference type="PANTHER" id="PTHR42673">
    <property type="entry name" value="MALEYLACETOACETATE ISOMERASE"/>
    <property type="match status" value="1"/>
</dbReference>
<evidence type="ECO:0000256" key="1">
    <source>
        <dbReference type="ARBA" id="ARBA00010007"/>
    </source>
</evidence>
<dbReference type="InterPro" id="IPR040079">
    <property type="entry name" value="Glutathione_S-Trfase"/>
</dbReference>
<dbReference type="SFLD" id="SFLDG00358">
    <property type="entry name" value="Main_(cytGST)"/>
    <property type="match status" value="1"/>
</dbReference>
<proteinExistence type="inferred from homology"/>
<sequence>MKLYSYYRSSAAFRVRIALNLKGLAYETVPIDLRAKGGGEQFGEAFRAVNPQMRVPVLELDSGDVLLQSLAIIDYLDETWPEPPLQPADPLTRARVRAVALIIATDIHPLNNTGPQRYLARTLGHDQAAIDAWVANWIGAGFEAIERLITPGPYAFGDAVTLADVCLVPQLANARRIDMALDRFPKILAAEAACLALPAFAQARPEVQPDAP</sequence>
<dbReference type="InterPro" id="IPR004045">
    <property type="entry name" value="Glutathione_S-Trfase_N"/>
</dbReference>
<dbReference type="PROSITE" id="PS50404">
    <property type="entry name" value="GST_NTER"/>
    <property type="match status" value="1"/>
</dbReference>
<dbReference type="GO" id="GO:0004364">
    <property type="term" value="F:glutathione transferase activity"/>
    <property type="evidence" value="ECO:0007669"/>
    <property type="project" value="TreeGrafter"/>
</dbReference>